<dbReference type="EMBL" id="CP016023">
    <property type="protein sequence ID" value="ANJ75449.1"/>
    <property type="molecule type" value="Genomic_DNA"/>
</dbReference>
<organism evidence="1 2">
    <name type="scientific">Ralstonia insidiosa</name>
    <dbReference type="NCBI Taxonomy" id="190721"/>
    <lineage>
        <taxon>Bacteria</taxon>
        <taxon>Pseudomonadati</taxon>
        <taxon>Pseudomonadota</taxon>
        <taxon>Betaproteobacteria</taxon>
        <taxon>Burkholderiales</taxon>
        <taxon>Burkholderiaceae</taxon>
        <taxon>Ralstonia</taxon>
    </lineage>
</organism>
<gene>
    <name evidence="1" type="ORF">A9Y76_23420</name>
</gene>
<accession>A0A192A4Y9</accession>
<dbReference type="AlphaFoldDB" id="A0A192A4Y9"/>
<name>A0A192A4Y9_9RALS</name>
<protein>
    <submittedName>
        <fullName evidence="1">Uncharacterized protein</fullName>
    </submittedName>
</protein>
<evidence type="ECO:0000313" key="1">
    <source>
        <dbReference type="EMBL" id="ANJ75449.1"/>
    </source>
</evidence>
<evidence type="ECO:0000313" key="2">
    <source>
        <dbReference type="Proteomes" id="UP000078572"/>
    </source>
</evidence>
<dbReference type="RefSeq" id="WP_064808052.1">
    <property type="nucleotide sequence ID" value="NZ_CP016023.1"/>
</dbReference>
<reference evidence="2" key="1">
    <citation type="submission" date="2016-06" db="EMBL/GenBank/DDBJ databases">
        <authorList>
            <person name="Xu Y."/>
            <person name="Nagy A."/>
            <person name="Yan X."/>
            <person name="Kim S.W."/>
            <person name="Haley B."/>
            <person name="Liu N.T."/>
            <person name="Nou X."/>
        </authorList>
    </citation>
    <scope>NUCLEOTIDE SEQUENCE [LARGE SCALE GENOMIC DNA]</scope>
    <source>
        <strain evidence="2">ATCC 49129</strain>
    </source>
</reference>
<dbReference type="OrthoDB" id="7219667at2"/>
<dbReference type="Proteomes" id="UP000078572">
    <property type="component" value="Chromosome 2"/>
</dbReference>
<keyword evidence="2" id="KW-1185">Reference proteome</keyword>
<proteinExistence type="predicted"/>
<sequence>MSDFALKLDSFQFKDLEVPETIPFGGTQKLAMHDLVGGTRVVDSMGAFGRPVEWSGWLLGEDALARARQLDDLRIGGRKLLLQWSELYYWVVVREFNADFQRFYKIPYKIACEVVSAAPKPQNDDQSIDSQIKADAATASDLVSSIGDSTLTSLMGSVNSAIDSVASFANAAQSTLSNVVQQITAVRDRVQKLVASTNSDLMKVATLGGILPNNPVAQQVTKLNNQINSALSLPVLVQLDRLAGRMQTNIASVYKSAKHVVVAGGDLMKMAAKEYDDAMAWTALVKANPELAWDPLVQGIKTLIVPPNKDNAGGLPNK</sequence>
<dbReference type="GeneID" id="61528995"/>